<protein>
    <submittedName>
        <fullName evidence="1">Uncharacterized protein</fullName>
    </submittedName>
</protein>
<organism evidence="1">
    <name type="scientific">Prunus dulcis</name>
    <name type="common">Almond</name>
    <name type="synonym">Amygdalus dulcis</name>
    <dbReference type="NCBI Taxonomy" id="3755"/>
    <lineage>
        <taxon>Eukaryota</taxon>
        <taxon>Viridiplantae</taxon>
        <taxon>Streptophyta</taxon>
        <taxon>Embryophyta</taxon>
        <taxon>Tracheophyta</taxon>
        <taxon>Spermatophyta</taxon>
        <taxon>Magnoliopsida</taxon>
        <taxon>eudicotyledons</taxon>
        <taxon>Gunneridae</taxon>
        <taxon>Pentapetalae</taxon>
        <taxon>rosids</taxon>
        <taxon>fabids</taxon>
        <taxon>Rosales</taxon>
        <taxon>Rosaceae</taxon>
        <taxon>Amygdaloideae</taxon>
        <taxon>Amygdaleae</taxon>
        <taxon>Prunus</taxon>
    </lineage>
</organism>
<accession>A0A4Y1QUG0</accession>
<evidence type="ECO:0000313" key="1">
    <source>
        <dbReference type="EMBL" id="BBG95451.1"/>
    </source>
</evidence>
<dbReference type="EMBL" id="AP019297">
    <property type="protein sequence ID" value="BBG95451.1"/>
    <property type="molecule type" value="Genomic_DNA"/>
</dbReference>
<sequence length="62" mass="7293">MKSPQPLASSAASLQLFALDLKFPKKLLDQPRQMTNEFEKPKQQLVEYEFMSRVQIYVYLND</sequence>
<reference evidence="1" key="1">
    <citation type="journal article" date="2019" name="Science">
        <title>Mutation of a bHLH transcription factor allowed almond domestication.</title>
        <authorList>
            <person name="Sanchez-Perez R."/>
            <person name="Pavan S."/>
            <person name="Mazzeo R."/>
            <person name="Moldovan C."/>
            <person name="Aiese Cigliano R."/>
            <person name="Del Cueto J."/>
            <person name="Ricciardi F."/>
            <person name="Lotti C."/>
            <person name="Ricciardi L."/>
            <person name="Dicenta F."/>
            <person name="Lopez-Marques R.L."/>
            <person name="Lindberg Moller B."/>
        </authorList>
    </citation>
    <scope>NUCLEOTIDE SEQUENCE</scope>
</reference>
<proteinExistence type="predicted"/>
<name>A0A4Y1QUG0_PRUDU</name>
<gene>
    <name evidence="1" type="ORF">Prudu_004001</name>
</gene>
<dbReference type="AlphaFoldDB" id="A0A4Y1QUG0"/>